<keyword evidence="2" id="KW-1185">Reference proteome</keyword>
<gene>
    <name evidence="1" type="ORF">PACLA_8A070363</name>
</gene>
<dbReference type="SUPFAM" id="SSF56219">
    <property type="entry name" value="DNase I-like"/>
    <property type="match status" value="1"/>
</dbReference>
<dbReference type="AlphaFoldDB" id="A0A6S7K3U6"/>
<accession>A0A6S7K3U6</accession>
<dbReference type="EMBL" id="CACRXK020012039">
    <property type="protein sequence ID" value="CAB4022571.1"/>
    <property type="molecule type" value="Genomic_DNA"/>
</dbReference>
<evidence type="ECO:0000313" key="2">
    <source>
        <dbReference type="Proteomes" id="UP001152795"/>
    </source>
</evidence>
<protein>
    <submittedName>
        <fullName evidence="1">Uncharacterized protein</fullName>
    </submittedName>
</protein>
<dbReference type="Proteomes" id="UP001152795">
    <property type="component" value="Unassembled WGS sequence"/>
</dbReference>
<dbReference type="Gene3D" id="3.60.10.10">
    <property type="entry name" value="Endonuclease/exonuclease/phosphatase"/>
    <property type="match status" value="1"/>
</dbReference>
<dbReference type="InterPro" id="IPR036691">
    <property type="entry name" value="Endo/exonu/phosph_ase_sf"/>
</dbReference>
<name>A0A6S7K3U6_PARCT</name>
<organism evidence="1 2">
    <name type="scientific">Paramuricea clavata</name>
    <name type="common">Red gorgonian</name>
    <name type="synonym">Violescent sea-whip</name>
    <dbReference type="NCBI Taxonomy" id="317549"/>
    <lineage>
        <taxon>Eukaryota</taxon>
        <taxon>Metazoa</taxon>
        <taxon>Cnidaria</taxon>
        <taxon>Anthozoa</taxon>
        <taxon>Octocorallia</taxon>
        <taxon>Malacalcyonacea</taxon>
        <taxon>Plexauridae</taxon>
        <taxon>Paramuricea</taxon>
    </lineage>
</organism>
<dbReference type="OrthoDB" id="6148800at2759"/>
<proteinExistence type="predicted"/>
<comment type="caution">
    <text evidence="1">The sequence shown here is derived from an EMBL/GenBank/DDBJ whole genome shotgun (WGS) entry which is preliminary data.</text>
</comment>
<sequence length="259" mass="29464">MKQDLLYVCSVYIPPQNSPREQRLVCGHFELLQENIYKFSKSGNILCGDPNARLDTLDNYVHEMDGVTFPMTVLTSSIEPHKSRNIHINTYWKALAELCCGNELIILNGRMKGDYIGQFTCHTYNGASVVDYTMVSSEILQSIKHFSVSNTTEFLHHCFLSFALEAEPRLGVDKGETSELLLLPASFVWSDDLKNTHCENFINSNVSGEVNTLLESLNETDSVVSKFTDVIVNVLRNVVKIRNRQTPKKKRKRTIQKQK</sequence>
<evidence type="ECO:0000313" key="1">
    <source>
        <dbReference type="EMBL" id="CAB4022571.1"/>
    </source>
</evidence>
<reference evidence="1" key="1">
    <citation type="submission" date="2020-04" db="EMBL/GenBank/DDBJ databases">
        <authorList>
            <person name="Alioto T."/>
            <person name="Alioto T."/>
            <person name="Gomez Garrido J."/>
        </authorList>
    </citation>
    <scope>NUCLEOTIDE SEQUENCE</scope>
    <source>
        <strain evidence="1">A484AB</strain>
    </source>
</reference>